<dbReference type="InterPro" id="IPR037069">
    <property type="entry name" value="AcylCoA_DH/ox_N_sf"/>
</dbReference>
<dbReference type="InterPro" id="IPR009075">
    <property type="entry name" value="AcylCo_DH/oxidase_C"/>
</dbReference>
<dbReference type="FunFam" id="2.40.110.10:FF:000001">
    <property type="entry name" value="Acyl-CoA dehydrogenase, mitochondrial"/>
    <property type="match status" value="1"/>
</dbReference>
<dbReference type="PIRSF" id="PIRSF016578">
    <property type="entry name" value="HsaA"/>
    <property type="match status" value="1"/>
</dbReference>
<proteinExistence type="inferred from homology"/>
<dbReference type="PANTHER" id="PTHR43884:SF12">
    <property type="entry name" value="ISOVALERYL-COA DEHYDROGENASE, MITOCHONDRIAL-RELATED"/>
    <property type="match status" value="1"/>
</dbReference>
<dbReference type="Gene3D" id="1.20.140.10">
    <property type="entry name" value="Butyryl-CoA Dehydrogenase, subunit A, domain 3"/>
    <property type="match status" value="1"/>
</dbReference>
<dbReference type="FunFam" id="1.20.140.10:FF:000004">
    <property type="entry name" value="Acyl-CoA dehydrogenase FadE25"/>
    <property type="match status" value="1"/>
</dbReference>
<evidence type="ECO:0000256" key="1">
    <source>
        <dbReference type="ARBA" id="ARBA00001974"/>
    </source>
</evidence>
<evidence type="ECO:0000256" key="6">
    <source>
        <dbReference type="RuleBase" id="RU362125"/>
    </source>
</evidence>
<dbReference type="PROSITE" id="PS00072">
    <property type="entry name" value="ACYL_COA_DH_1"/>
    <property type="match status" value="1"/>
</dbReference>
<dbReference type="InterPro" id="IPR013786">
    <property type="entry name" value="AcylCoA_DH/ox_N"/>
</dbReference>
<dbReference type="PANTHER" id="PTHR43884">
    <property type="entry name" value="ACYL-COA DEHYDROGENASE"/>
    <property type="match status" value="1"/>
</dbReference>
<dbReference type="Pfam" id="PF00441">
    <property type="entry name" value="Acyl-CoA_dh_1"/>
    <property type="match status" value="1"/>
</dbReference>
<dbReference type="Gene3D" id="1.10.540.10">
    <property type="entry name" value="Acyl-CoA dehydrogenase/oxidase, N-terminal domain"/>
    <property type="match status" value="1"/>
</dbReference>
<organism evidence="10 11">
    <name type="scientific">Candidatus Segetimicrobium genomatis</name>
    <dbReference type="NCBI Taxonomy" id="2569760"/>
    <lineage>
        <taxon>Bacteria</taxon>
        <taxon>Bacillati</taxon>
        <taxon>Candidatus Sysuimicrobiota</taxon>
        <taxon>Candidatus Sysuimicrobiia</taxon>
        <taxon>Candidatus Sysuimicrobiales</taxon>
        <taxon>Candidatus Segetimicrobiaceae</taxon>
        <taxon>Candidatus Segetimicrobium</taxon>
    </lineage>
</organism>
<evidence type="ECO:0000259" key="8">
    <source>
        <dbReference type="Pfam" id="PF02770"/>
    </source>
</evidence>
<evidence type="ECO:0000313" key="11">
    <source>
        <dbReference type="Proteomes" id="UP000315217"/>
    </source>
</evidence>
<dbReference type="InterPro" id="IPR036250">
    <property type="entry name" value="AcylCo_DH-like_C"/>
</dbReference>
<dbReference type="FunFam" id="1.10.540.10:FF:000002">
    <property type="entry name" value="Acyl-CoA dehydrogenase FadE19"/>
    <property type="match status" value="1"/>
</dbReference>
<dbReference type="InterPro" id="IPR046373">
    <property type="entry name" value="Acyl-CoA_Oxase/DH_mid-dom_sf"/>
</dbReference>
<accession>A0A537LW16</accession>
<keyword evidence="5 6" id="KW-0560">Oxidoreductase</keyword>
<evidence type="ECO:0000259" key="9">
    <source>
        <dbReference type="Pfam" id="PF02771"/>
    </source>
</evidence>
<comment type="caution">
    <text evidence="10">The sequence shown here is derived from an EMBL/GenBank/DDBJ whole genome shotgun (WGS) entry which is preliminary data.</text>
</comment>
<dbReference type="AlphaFoldDB" id="A0A537LW16"/>
<evidence type="ECO:0000256" key="4">
    <source>
        <dbReference type="ARBA" id="ARBA00022827"/>
    </source>
</evidence>
<comment type="similarity">
    <text evidence="2 6">Belongs to the acyl-CoA dehydrogenase family.</text>
</comment>
<comment type="cofactor">
    <cofactor evidence="1 6">
        <name>FAD</name>
        <dbReference type="ChEBI" id="CHEBI:57692"/>
    </cofactor>
</comment>
<dbReference type="InterPro" id="IPR009100">
    <property type="entry name" value="AcylCoA_DH/oxidase_NM_dom_sf"/>
</dbReference>
<dbReference type="SUPFAM" id="SSF56645">
    <property type="entry name" value="Acyl-CoA dehydrogenase NM domain-like"/>
    <property type="match status" value="1"/>
</dbReference>
<evidence type="ECO:0000256" key="3">
    <source>
        <dbReference type="ARBA" id="ARBA00022630"/>
    </source>
</evidence>
<dbReference type="Pfam" id="PF02771">
    <property type="entry name" value="Acyl-CoA_dh_N"/>
    <property type="match status" value="1"/>
</dbReference>
<sequence>MSLRIELTEDQRILHRTVRAFAAAELKPHAAARDREGKFPLALVPKLSSLGLLGLTVPQEYGGAELDMVSAMLAIEAVAWGDASIGLTVASHNSLCTGHILLFGNPEQKGRYLPSLAQGQALGGWCLTEPAAGSDAAAIETRAVRRGSGWVLNGAKTFVTQGSVAGVYVVLAVTDPLSGRHGISAFIVERTAAGLRIGKKEDKLGLRASDTAEVVFDDCQVPAETLIGAEGEGFRQAMRVLERGRIGIGAMAVGIGRAALDDSIAYATQRRAFAKRLAEHQAIQFMLADMTMELDAAWLLVLRAAQLADLGQPFRREASMAKLYASEAAARATSKAVQIHGGYGFIKDYPVERHYRDVKLTEIGEGTSEIQRIIIAKSLLEGKNRD</sequence>
<dbReference type="Proteomes" id="UP000315217">
    <property type="component" value="Unassembled WGS sequence"/>
</dbReference>
<feature type="domain" description="Acyl-CoA dehydrogenase/oxidase C-terminal" evidence="7">
    <location>
        <begin position="231"/>
        <end position="380"/>
    </location>
</feature>
<evidence type="ECO:0000256" key="2">
    <source>
        <dbReference type="ARBA" id="ARBA00009347"/>
    </source>
</evidence>
<dbReference type="InterPro" id="IPR006091">
    <property type="entry name" value="Acyl-CoA_Oxase/DH_mid-dom"/>
</dbReference>
<evidence type="ECO:0000313" key="10">
    <source>
        <dbReference type="EMBL" id="TMJ12208.1"/>
    </source>
</evidence>
<dbReference type="EMBL" id="VBAI01000031">
    <property type="protein sequence ID" value="TMJ12208.1"/>
    <property type="molecule type" value="Genomic_DNA"/>
</dbReference>
<keyword evidence="4 6" id="KW-0274">FAD</keyword>
<gene>
    <name evidence="10" type="ORF">E6G98_03430</name>
</gene>
<keyword evidence="3 6" id="KW-0285">Flavoprotein</keyword>
<dbReference type="Pfam" id="PF02770">
    <property type="entry name" value="Acyl-CoA_dh_M"/>
    <property type="match status" value="1"/>
</dbReference>
<dbReference type="GO" id="GO:0050660">
    <property type="term" value="F:flavin adenine dinucleotide binding"/>
    <property type="evidence" value="ECO:0007669"/>
    <property type="project" value="InterPro"/>
</dbReference>
<protein>
    <submittedName>
        <fullName evidence="10">Acyl-CoA dehydrogenase</fullName>
    </submittedName>
</protein>
<evidence type="ECO:0000256" key="5">
    <source>
        <dbReference type="ARBA" id="ARBA00023002"/>
    </source>
</evidence>
<dbReference type="GO" id="GO:0003995">
    <property type="term" value="F:acyl-CoA dehydrogenase activity"/>
    <property type="evidence" value="ECO:0007669"/>
    <property type="project" value="InterPro"/>
</dbReference>
<name>A0A537LW16_9BACT</name>
<dbReference type="PROSITE" id="PS00073">
    <property type="entry name" value="ACYL_COA_DH_2"/>
    <property type="match status" value="1"/>
</dbReference>
<dbReference type="InterPro" id="IPR006089">
    <property type="entry name" value="Acyl-CoA_DH_CS"/>
</dbReference>
<dbReference type="Gene3D" id="2.40.110.10">
    <property type="entry name" value="Butyryl-CoA Dehydrogenase, subunit A, domain 2"/>
    <property type="match status" value="1"/>
</dbReference>
<evidence type="ECO:0000259" key="7">
    <source>
        <dbReference type="Pfam" id="PF00441"/>
    </source>
</evidence>
<reference evidence="10 11" key="1">
    <citation type="journal article" date="2019" name="Nat. Microbiol.">
        <title>Mediterranean grassland soil C-N compound turnover is dependent on rainfall and depth, and is mediated by genomically divergent microorganisms.</title>
        <authorList>
            <person name="Diamond S."/>
            <person name="Andeer P.F."/>
            <person name="Li Z."/>
            <person name="Crits-Christoph A."/>
            <person name="Burstein D."/>
            <person name="Anantharaman K."/>
            <person name="Lane K.R."/>
            <person name="Thomas B.C."/>
            <person name="Pan C."/>
            <person name="Northen T.R."/>
            <person name="Banfield J.F."/>
        </authorList>
    </citation>
    <scope>NUCLEOTIDE SEQUENCE [LARGE SCALE GENOMIC DNA]</scope>
    <source>
        <strain evidence="10">NP_1</strain>
    </source>
</reference>
<dbReference type="SUPFAM" id="SSF47203">
    <property type="entry name" value="Acyl-CoA dehydrogenase C-terminal domain-like"/>
    <property type="match status" value="1"/>
</dbReference>
<feature type="domain" description="Acyl-CoA oxidase/dehydrogenase middle" evidence="8">
    <location>
        <begin position="126"/>
        <end position="219"/>
    </location>
</feature>
<feature type="domain" description="Acyl-CoA dehydrogenase/oxidase N-terminal" evidence="9">
    <location>
        <begin position="8"/>
        <end position="120"/>
    </location>
</feature>